<proteinExistence type="predicted"/>
<sequence length="160" mass="18137">MWVRASLVISTKSYTVLRLILLDTSFIFSFLNNSDYNHKKALEIMRKIDDGEYGKPLITDYIFDELVTLVLIRGGPKYAVSVGNALLEQVHKGCINMHHVTSKDFERAWSYFQVFHSRKLSFTDCVSLAVLEELGIGNIASFDTGFDGVVIDKNPVKRVN</sequence>
<dbReference type="EMBL" id="NEXD01000031">
    <property type="protein sequence ID" value="PSN85441.1"/>
    <property type="molecule type" value="Genomic_DNA"/>
</dbReference>
<evidence type="ECO:0000313" key="2">
    <source>
        <dbReference type="EMBL" id="PSN85441.1"/>
    </source>
</evidence>
<evidence type="ECO:0000313" key="3">
    <source>
        <dbReference type="Proteomes" id="UP000240569"/>
    </source>
</evidence>
<dbReference type="SUPFAM" id="SSF88723">
    <property type="entry name" value="PIN domain-like"/>
    <property type="match status" value="1"/>
</dbReference>
<dbReference type="Pfam" id="PF01850">
    <property type="entry name" value="PIN"/>
    <property type="match status" value="1"/>
</dbReference>
<dbReference type="GO" id="GO:0016075">
    <property type="term" value="P:rRNA catabolic process"/>
    <property type="evidence" value="ECO:0007669"/>
    <property type="project" value="TreeGrafter"/>
</dbReference>
<dbReference type="InterPro" id="IPR029060">
    <property type="entry name" value="PIN-like_dom_sf"/>
</dbReference>
<dbReference type="PANTHER" id="PTHR42188">
    <property type="entry name" value="23S RRNA-SPECIFIC ENDONUCLEASE VAPC20"/>
    <property type="match status" value="1"/>
</dbReference>
<organism evidence="2 3">
    <name type="scientific">Candidatus Marsarchaeota G1 archaeon BE_D</name>
    <dbReference type="NCBI Taxonomy" id="1978156"/>
    <lineage>
        <taxon>Archaea</taxon>
        <taxon>Candidatus Marsarchaeota</taxon>
        <taxon>Candidatus Marsarchaeota group 1</taxon>
    </lineage>
</organism>
<feature type="domain" description="PIN" evidence="1">
    <location>
        <begin position="20"/>
        <end position="148"/>
    </location>
</feature>
<dbReference type="Proteomes" id="UP000240569">
    <property type="component" value="Unassembled WGS sequence"/>
</dbReference>
<dbReference type="GO" id="GO:0004521">
    <property type="term" value="F:RNA endonuclease activity"/>
    <property type="evidence" value="ECO:0007669"/>
    <property type="project" value="InterPro"/>
</dbReference>
<dbReference type="InterPro" id="IPR002716">
    <property type="entry name" value="PIN_dom"/>
</dbReference>
<dbReference type="Gene3D" id="3.40.50.1010">
    <property type="entry name" value="5'-nuclease"/>
    <property type="match status" value="1"/>
</dbReference>
<reference evidence="2 3" key="1">
    <citation type="submission" date="2017-04" db="EMBL/GenBank/DDBJ databases">
        <title>Novel microbial lineages endemic to geothermal iron-oxide mats fill important gaps in the evolutionary history of Archaea.</title>
        <authorList>
            <person name="Jay Z.J."/>
            <person name="Beam J.P."/>
            <person name="Dlakic M."/>
            <person name="Rusch D.B."/>
            <person name="Kozubal M.A."/>
            <person name="Inskeep W.P."/>
        </authorList>
    </citation>
    <scope>NUCLEOTIDE SEQUENCE [LARGE SCALE GENOMIC DNA]</scope>
    <source>
        <strain evidence="2">BE_D</strain>
    </source>
</reference>
<accession>A0A2R6AGD0</accession>
<name>A0A2R6AGD0_9ARCH</name>
<gene>
    <name evidence="2" type="ORF">B9Q02_06265</name>
</gene>
<dbReference type="PANTHER" id="PTHR42188:SF1">
    <property type="entry name" value="23S RRNA-SPECIFIC ENDONUCLEASE VAPC20"/>
    <property type="match status" value="1"/>
</dbReference>
<dbReference type="AlphaFoldDB" id="A0A2R6AGD0"/>
<protein>
    <recommendedName>
        <fullName evidence="1">PIN domain-containing protein</fullName>
    </recommendedName>
</protein>
<comment type="caution">
    <text evidence="2">The sequence shown here is derived from an EMBL/GenBank/DDBJ whole genome shotgun (WGS) entry which is preliminary data.</text>
</comment>
<evidence type="ECO:0000259" key="1">
    <source>
        <dbReference type="Pfam" id="PF01850"/>
    </source>
</evidence>
<dbReference type="InterPro" id="IPR039018">
    <property type="entry name" value="VapC20-like"/>
</dbReference>